<evidence type="ECO:0000256" key="7">
    <source>
        <dbReference type="ARBA" id="ARBA00035652"/>
    </source>
</evidence>
<dbReference type="InterPro" id="IPR000515">
    <property type="entry name" value="MetI-like"/>
</dbReference>
<proteinExistence type="inferred from homology"/>
<gene>
    <name evidence="11" type="ORF">EVA68_01100</name>
</gene>
<dbReference type="InterPro" id="IPR007210">
    <property type="entry name" value="ABC_Gly_betaine_transp_sub-bd"/>
</dbReference>
<feature type="transmembrane region" description="Helical" evidence="8">
    <location>
        <begin position="359"/>
        <end position="382"/>
    </location>
</feature>
<keyword evidence="3 8" id="KW-0812">Transmembrane</keyword>
<evidence type="ECO:0000313" key="11">
    <source>
        <dbReference type="EMBL" id="RZO77479.1"/>
    </source>
</evidence>
<keyword evidence="4 8" id="KW-1133">Transmembrane helix</keyword>
<comment type="similarity">
    <text evidence="8">Belongs to the binding-protein-dependent transport system permease family.</text>
</comment>
<dbReference type="SUPFAM" id="SSF53850">
    <property type="entry name" value="Periplasmic binding protein-like II"/>
    <property type="match status" value="1"/>
</dbReference>
<dbReference type="EMBL" id="SHAG01000002">
    <property type="protein sequence ID" value="RZO77479.1"/>
    <property type="molecule type" value="Genomic_DNA"/>
</dbReference>
<dbReference type="PANTHER" id="PTHR30177:SF4">
    <property type="entry name" value="OSMOPROTECTANT IMPORT PERMEASE PROTEIN OSMW"/>
    <property type="match status" value="1"/>
</dbReference>
<dbReference type="GO" id="GO:0031460">
    <property type="term" value="P:glycine betaine transport"/>
    <property type="evidence" value="ECO:0007669"/>
    <property type="project" value="UniProtKB-ARBA"/>
</dbReference>
<evidence type="ECO:0000259" key="10">
    <source>
        <dbReference type="PROSITE" id="PS50928"/>
    </source>
</evidence>
<comment type="subcellular location">
    <subcellularLocation>
        <location evidence="1 8">Cell membrane</location>
        <topology evidence="1 8">Multi-pass membrane protein</topology>
    </subcellularLocation>
</comment>
<dbReference type="SUPFAM" id="SSF161098">
    <property type="entry name" value="MetI-like"/>
    <property type="match status" value="1"/>
</dbReference>
<dbReference type="Gene3D" id="3.40.190.120">
    <property type="entry name" value="Osmoprotection protein (prox), domain 2"/>
    <property type="match status" value="1"/>
</dbReference>
<comment type="caution">
    <text evidence="11">The sequence shown here is derived from an EMBL/GenBank/DDBJ whole genome shotgun (WGS) entry which is preliminary data.</text>
</comment>
<dbReference type="Proteomes" id="UP000316199">
    <property type="component" value="Unassembled WGS sequence"/>
</dbReference>
<dbReference type="Pfam" id="PF00528">
    <property type="entry name" value="BPD_transp_1"/>
    <property type="match status" value="1"/>
</dbReference>
<evidence type="ECO:0000256" key="9">
    <source>
        <dbReference type="SAM" id="SignalP"/>
    </source>
</evidence>
<dbReference type="GO" id="GO:0043190">
    <property type="term" value="C:ATP-binding cassette (ABC) transporter complex"/>
    <property type="evidence" value="ECO:0007669"/>
    <property type="project" value="InterPro"/>
</dbReference>
<keyword evidence="5 8" id="KW-0472">Membrane</keyword>
<feature type="transmembrane region" description="Helical" evidence="8">
    <location>
        <begin position="454"/>
        <end position="476"/>
    </location>
</feature>
<dbReference type="AlphaFoldDB" id="A0A520S509"/>
<evidence type="ECO:0000256" key="4">
    <source>
        <dbReference type="ARBA" id="ARBA00022989"/>
    </source>
</evidence>
<dbReference type="Gene3D" id="3.40.190.10">
    <property type="entry name" value="Periplasmic binding protein-like II"/>
    <property type="match status" value="1"/>
</dbReference>
<organism evidence="11 12">
    <name type="scientific">OM182 bacterium</name>
    <dbReference type="NCBI Taxonomy" id="2510334"/>
    <lineage>
        <taxon>Bacteria</taxon>
        <taxon>Pseudomonadati</taxon>
        <taxon>Pseudomonadota</taxon>
        <taxon>Gammaproteobacteria</taxon>
        <taxon>OMG group</taxon>
        <taxon>OM182 clade</taxon>
    </lineage>
</organism>
<feature type="transmembrane region" description="Helical" evidence="8">
    <location>
        <begin position="328"/>
        <end position="353"/>
    </location>
</feature>
<feature type="signal peptide" evidence="9">
    <location>
        <begin position="1"/>
        <end position="20"/>
    </location>
</feature>
<evidence type="ECO:0000256" key="1">
    <source>
        <dbReference type="ARBA" id="ARBA00004651"/>
    </source>
</evidence>
<dbReference type="FunFam" id="1.10.3720.10:FF:000001">
    <property type="entry name" value="Glycine betaine ABC transporter, permease"/>
    <property type="match status" value="1"/>
</dbReference>
<dbReference type="InterPro" id="IPR035906">
    <property type="entry name" value="MetI-like_sf"/>
</dbReference>
<comment type="similarity">
    <text evidence="6">In the C-terminal section; belongs to the OsmX family.</text>
</comment>
<name>A0A520S509_9GAMM</name>
<dbReference type="InterPro" id="IPR051204">
    <property type="entry name" value="ABC_transp_perm/SBD"/>
</dbReference>
<evidence type="ECO:0000256" key="3">
    <source>
        <dbReference type="ARBA" id="ARBA00022692"/>
    </source>
</evidence>
<dbReference type="PANTHER" id="PTHR30177">
    <property type="entry name" value="GLYCINE BETAINE/L-PROLINE TRANSPORT SYSTEM PERMEASE PROTEIN PROW"/>
    <property type="match status" value="1"/>
</dbReference>
<comment type="similarity">
    <text evidence="7">In the N-terminal section; belongs to the binding-protein-dependent transport system permease family.</text>
</comment>
<sequence>MVKYIFLAFLCYLHVSSSLAAITIGTKNFNESYLLGEIMAQLLEVEGFEVERRFGLGGTLVCYEALLSGEIDIYVEYTGTLAQVILKHGNSTPEISDLNRILAAKGLRVLESFGFNNTYAIAIKEALATELKIDRIAQLRSQPDLRMAFSLEFLNREDGWPGLMRKYNLSANPRGIEHGLAYQAIHEGKIDITDAYSTDGDLERYRLTVLSDDQGYFPQYLAVPFVRSGLPKLALKALSQLEGLIDDERMRALNGQTIIHGNTFSEVARTFLIEQGFTQSPSSINSMPSILDNTITHLKLTLIALVLGVLLGLPLGIIVFRSNMAARVMVYCAGLLQTIPSIALLALMIPLFGIGEVPAIIALFLYSILPILRNTITALVTIDPLLKRVAEAIGLTSAQQLRYVLLPMALPTILAGIKTAAIISIGTATLAAFIGAGGLGEPIVTGLALNDTDLILQGAIPAAGLAICVELFFELLERLLVKPHMLQNEFPS</sequence>
<feature type="domain" description="ABC transmembrane type-1" evidence="10">
    <location>
        <begin position="294"/>
        <end position="477"/>
    </location>
</feature>
<reference evidence="11 12" key="1">
    <citation type="submission" date="2019-02" db="EMBL/GenBank/DDBJ databases">
        <title>Prokaryotic population dynamics and viral predation in marine succession experiment using metagenomics: the confinement effect.</title>
        <authorList>
            <person name="Haro-Moreno J.M."/>
            <person name="Rodriguez-Valera F."/>
            <person name="Lopez-Perez M."/>
        </authorList>
    </citation>
    <scope>NUCLEOTIDE SEQUENCE [LARGE SCALE GENOMIC DNA]</scope>
    <source>
        <strain evidence="11">MED-G157</strain>
    </source>
</reference>
<evidence type="ECO:0000256" key="6">
    <source>
        <dbReference type="ARBA" id="ARBA00035642"/>
    </source>
</evidence>
<keyword evidence="9" id="KW-0732">Signal</keyword>
<accession>A0A520S509</accession>
<feature type="transmembrane region" description="Helical" evidence="8">
    <location>
        <begin position="300"/>
        <end position="321"/>
    </location>
</feature>
<keyword evidence="2 8" id="KW-0813">Transport</keyword>
<dbReference type="Pfam" id="PF04069">
    <property type="entry name" value="OpuAC"/>
    <property type="match status" value="1"/>
</dbReference>
<dbReference type="Gene3D" id="1.10.3720.10">
    <property type="entry name" value="MetI-like"/>
    <property type="match status" value="1"/>
</dbReference>
<dbReference type="GO" id="GO:0022857">
    <property type="term" value="F:transmembrane transporter activity"/>
    <property type="evidence" value="ECO:0007669"/>
    <property type="project" value="InterPro"/>
</dbReference>
<protein>
    <submittedName>
        <fullName evidence="11">ABC transporter permease subunit</fullName>
    </submittedName>
</protein>
<evidence type="ECO:0000256" key="5">
    <source>
        <dbReference type="ARBA" id="ARBA00023136"/>
    </source>
</evidence>
<evidence type="ECO:0000313" key="12">
    <source>
        <dbReference type="Proteomes" id="UP000316199"/>
    </source>
</evidence>
<evidence type="ECO:0000256" key="2">
    <source>
        <dbReference type="ARBA" id="ARBA00022448"/>
    </source>
</evidence>
<evidence type="ECO:0000256" key="8">
    <source>
        <dbReference type="RuleBase" id="RU363032"/>
    </source>
</evidence>
<dbReference type="PROSITE" id="PS50928">
    <property type="entry name" value="ABC_TM1"/>
    <property type="match status" value="1"/>
</dbReference>
<feature type="transmembrane region" description="Helical" evidence="8">
    <location>
        <begin position="403"/>
        <end position="434"/>
    </location>
</feature>
<feature type="chain" id="PRO_5021987658" evidence="9">
    <location>
        <begin position="21"/>
        <end position="492"/>
    </location>
</feature>
<dbReference type="CDD" id="cd06261">
    <property type="entry name" value="TM_PBP2"/>
    <property type="match status" value="1"/>
</dbReference>